<name>A0A0G1CPV0_9BACT</name>
<dbReference type="CDD" id="cd03809">
    <property type="entry name" value="GT4_MtfB-like"/>
    <property type="match status" value="1"/>
</dbReference>
<dbReference type="AlphaFoldDB" id="A0A0G1CPV0"/>
<reference evidence="4 5" key="1">
    <citation type="journal article" date="2015" name="Nature">
        <title>rRNA introns, odd ribosomes, and small enigmatic genomes across a large radiation of phyla.</title>
        <authorList>
            <person name="Brown C.T."/>
            <person name="Hug L.A."/>
            <person name="Thomas B.C."/>
            <person name="Sharon I."/>
            <person name="Castelle C.J."/>
            <person name="Singh A."/>
            <person name="Wilkins M.J."/>
            <person name="Williams K.H."/>
            <person name="Banfield J.F."/>
        </authorList>
    </citation>
    <scope>NUCLEOTIDE SEQUENCE [LARGE SCALE GENOMIC DNA]</scope>
</reference>
<protein>
    <submittedName>
        <fullName evidence="4">Glycosyl transferase, group 1</fullName>
    </submittedName>
</protein>
<organism evidence="4 5">
    <name type="scientific">Candidatus Gottesmanbacteria bacterium GW2011_GWB1_43_11</name>
    <dbReference type="NCBI Taxonomy" id="1618446"/>
    <lineage>
        <taxon>Bacteria</taxon>
        <taxon>Candidatus Gottesmaniibacteriota</taxon>
    </lineage>
</organism>
<evidence type="ECO:0000259" key="2">
    <source>
        <dbReference type="Pfam" id="PF00534"/>
    </source>
</evidence>
<dbReference type="PATRIC" id="fig|1618446.3.peg.353"/>
<proteinExistence type="predicted"/>
<evidence type="ECO:0000259" key="3">
    <source>
        <dbReference type="Pfam" id="PF13439"/>
    </source>
</evidence>
<dbReference type="PANTHER" id="PTHR46401">
    <property type="entry name" value="GLYCOSYLTRANSFERASE WBBK-RELATED"/>
    <property type="match status" value="1"/>
</dbReference>
<feature type="domain" description="Glycosyl transferase family 1" evidence="2">
    <location>
        <begin position="181"/>
        <end position="339"/>
    </location>
</feature>
<sequence length="369" mass="42120">MKIGIDARLWNETGVGRYIRALVTHLMELDTKNEYVVFLRAREFHKIHFSRSNWQTQIADVSWHSLAEQLEMPGIYKSHNLDLLHIPYFAVPFFTPQPYVVTIHDLTISRFATGLATTRPLPIYGLKRLGYNLVLTRALKRAQTIITVSQTVKQELLTEYQLPPDKVKVIYEAGELETTAAETKIKAPEPYLLYVGNAHPHKNLERLLAAFPLLKVEFPKLHLVLIGKRDYFYQRLEKQVAPDASDIIFAGDVTNAELIYWYKHALALVFPTLAEGFGIPGLEAMTLGCPVVASRLPVFTEIYGEAAAYFDPYDTGQLVKTLTQILKNKTWRQKLISQGHVQSKLYSWKKMAAATLNIYEDSLSLRSRK</sequence>
<dbReference type="Pfam" id="PF00534">
    <property type="entry name" value="Glycos_transf_1"/>
    <property type="match status" value="1"/>
</dbReference>
<dbReference type="EMBL" id="LCFD01000002">
    <property type="protein sequence ID" value="KKS87507.1"/>
    <property type="molecule type" value="Genomic_DNA"/>
</dbReference>
<comment type="caution">
    <text evidence="4">The sequence shown here is derived from an EMBL/GenBank/DDBJ whole genome shotgun (WGS) entry which is preliminary data.</text>
</comment>
<dbReference type="Proteomes" id="UP000034050">
    <property type="component" value="Unassembled WGS sequence"/>
</dbReference>
<dbReference type="Gene3D" id="3.40.50.2000">
    <property type="entry name" value="Glycogen Phosphorylase B"/>
    <property type="match status" value="2"/>
</dbReference>
<dbReference type="PANTHER" id="PTHR46401:SF2">
    <property type="entry name" value="GLYCOSYLTRANSFERASE WBBK-RELATED"/>
    <property type="match status" value="1"/>
</dbReference>
<dbReference type="InterPro" id="IPR028098">
    <property type="entry name" value="Glyco_trans_4-like_N"/>
</dbReference>
<evidence type="ECO:0000313" key="5">
    <source>
        <dbReference type="Proteomes" id="UP000034050"/>
    </source>
</evidence>
<evidence type="ECO:0000313" key="4">
    <source>
        <dbReference type="EMBL" id="KKS87507.1"/>
    </source>
</evidence>
<keyword evidence="1 4" id="KW-0808">Transferase</keyword>
<dbReference type="SUPFAM" id="SSF53756">
    <property type="entry name" value="UDP-Glycosyltransferase/glycogen phosphorylase"/>
    <property type="match status" value="1"/>
</dbReference>
<dbReference type="GO" id="GO:0016757">
    <property type="term" value="F:glycosyltransferase activity"/>
    <property type="evidence" value="ECO:0007669"/>
    <property type="project" value="InterPro"/>
</dbReference>
<evidence type="ECO:0000256" key="1">
    <source>
        <dbReference type="ARBA" id="ARBA00022679"/>
    </source>
</evidence>
<accession>A0A0G1CPV0</accession>
<feature type="domain" description="Glycosyltransferase subfamily 4-like N-terminal" evidence="3">
    <location>
        <begin position="14"/>
        <end position="171"/>
    </location>
</feature>
<dbReference type="Pfam" id="PF13439">
    <property type="entry name" value="Glyco_transf_4"/>
    <property type="match status" value="1"/>
</dbReference>
<gene>
    <name evidence="4" type="ORF">UV61_C0002G0228</name>
</gene>
<dbReference type="STRING" id="1618446.UV61_C0002G0228"/>
<dbReference type="InterPro" id="IPR001296">
    <property type="entry name" value="Glyco_trans_1"/>
</dbReference>
<dbReference type="GO" id="GO:0009103">
    <property type="term" value="P:lipopolysaccharide biosynthetic process"/>
    <property type="evidence" value="ECO:0007669"/>
    <property type="project" value="TreeGrafter"/>
</dbReference>